<dbReference type="InterPro" id="IPR013783">
    <property type="entry name" value="Ig-like_fold"/>
</dbReference>
<keyword evidence="9" id="KW-0418">Kinase</keyword>
<reference evidence="9 10" key="1">
    <citation type="submission" date="2015-09" db="EMBL/GenBank/DDBJ databases">
        <authorList>
            <consortium name="Pathogen Informatics"/>
        </authorList>
    </citation>
    <scope>NUCLEOTIDE SEQUENCE [LARGE SCALE GENOMIC DNA]</scope>
    <source>
        <strain evidence="9 10">2789STDY5834855</strain>
    </source>
</reference>
<accession>A0A174FMC3</accession>
<dbReference type="Pfam" id="PF16403">
    <property type="entry name" value="Bact_surface_Ig-like"/>
    <property type="match status" value="1"/>
</dbReference>
<dbReference type="AlphaFoldDB" id="A0A174FMC3"/>
<dbReference type="InterPro" id="IPR019931">
    <property type="entry name" value="LPXTG_anchor"/>
</dbReference>
<keyword evidence="9" id="KW-0808">Transferase</keyword>
<keyword evidence="1" id="KW-0134">Cell wall</keyword>
<proteinExistence type="predicted"/>
<dbReference type="Gene3D" id="2.60.40.10">
    <property type="entry name" value="Immunoglobulins"/>
    <property type="match status" value="2"/>
</dbReference>
<keyword evidence="6" id="KW-1133">Transmembrane helix</keyword>
<evidence type="ECO:0000256" key="2">
    <source>
        <dbReference type="ARBA" id="ARBA00022525"/>
    </source>
</evidence>
<dbReference type="Proteomes" id="UP000095558">
    <property type="component" value="Unassembled WGS sequence"/>
</dbReference>
<keyword evidence="9" id="KW-0723">Serine/threonine-protein kinase</keyword>
<keyword evidence="2" id="KW-0964">Secreted</keyword>
<organism evidence="9 10">
    <name type="scientific">Clostridium disporicum</name>
    <dbReference type="NCBI Taxonomy" id="84024"/>
    <lineage>
        <taxon>Bacteria</taxon>
        <taxon>Bacillati</taxon>
        <taxon>Bacillota</taxon>
        <taxon>Clostridia</taxon>
        <taxon>Eubacteriales</taxon>
        <taxon>Clostridiaceae</taxon>
        <taxon>Clostridium</taxon>
    </lineage>
</organism>
<feature type="transmembrane region" description="Helical" evidence="6">
    <location>
        <begin position="472"/>
        <end position="493"/>
    </location>
</feature>
<evidence type="ECO:0000256" key="6">
    <source>
        <dbReference type="SAM" id="Phobius"/>
    </source>
</evidence>
<dbReference type="EMBL" id="CYZV01000027">
    <property type="protein sequence ID" value="CUO49749.1"/>
    <property type="molecule type" value="Genomic_DNA"/>
</dbReference>
<dbReference type="OrthoDB" id="1938658at2"/>
<name>A0A174FMC3_9CLOT</name>
<feature type="domain" description="Pesticidal crystal protein Cry22Aa Ig-like" evidence="8">
    <location>
        <begin position="218"/>
        <end position="284"/>
    </location>
</feature>
<dbReference type="NCBIfam" id="TIGR01167">
    <property type="entry name" value="LPXTG_anchor"/>
    <property type="match status" value="1"/>
</dbReference>
<dbReference type="InterPro" id="IPR032179">
    <property type="entry name" value="Cry22Aa_Ig-like"/>
</dbReference>
<evidence type="ECO:0000256" key="5">
    <source>
        <dbReference type="SAM" id="MobiDB-lite"/>
    </source>
</evidence>
<evidence type="ECO:0000256" key="1">
    <source>
        <dbReference type="ARBA" id="ARBA00022512"/>
    </source>
</evidence>
<keyword evidence="6" id="KW-0472">Membrane</keyword>
<evidence type="ECO:0000259" key="7">
    <source>
        <dbReference type="Pfam" id="PF00746"/>
    </source>
</evidence>
<keyword evidence="4" id="KW-0572">Peptidoglycan-anchor</keyword>
<evidence type="ECO:0000313" key="10">
    <source>
        <dbReference type="Proteomes" id="UP000095558"/>
    </source>
</evidence>
<feature type="compositionally biased region" description="Low complexity" evidence="5">
    <location>
        <begin position="379"/>
        <end position="458"/>
    </location>
</feature>
<gene>
    <name evidence="9" type="ORF">ERS852470_02517</name>
</gene>
<dbReference type="RefSeq" id="WP_055277247.1">
    <property type="nucleotide sequence ID" value="NZ_CYZV01000027.1"/>
</dbReference>
<keyword evidence="3" id="KW-0732">Signal</keyword>
<keyword evidence="6" id="KW-0812">Transmembrane</keyword>
<protein>
    <submittedName>
        <fullName evidence="9">Pobable serine/threonine protein kinase</fullName>
    </submittedName>
</protein>
<evidence type="ECO:0000259" key="8">
    <source>
        <dbReference type="Pfam" id="PF16403"/>
    </source>
</evidence>
<evidence type="ECO:0000256" key="4">
    <source>
        <dbReference type="ARBA" id="ARBA00023088"/>
    </source>
</evidence>
<evidence type="ECO:0000313" key="9">
    <source>
        <dbReference type="EMBL" id="CUO49749.1"/>
    </source>
</evidence>
<dbReference type="GO" id="GO:0004674">
    <property type="term" value="F:protein serine/threonine kinase activity"/>
    <property type="evidence" value="ECO:0007669"/>
    <property type="project" value="UniProtKB-KW"/>
</dbReference>
<feature type="region of interest" description="Disordered" evidence="5">
    <location>
        <begin position="373"/>
        <end position="467"/>
    </location>
</feature>
<feature type="domain" description="Gram-positive cocci surface proteins LPxTG" evidence="7">
    <location>
        <begin position="460"/>
        <end position="498"/>
    </location>
</feature>
<evidence type="ECO:0000256" key="3">
    <source>
        <dbReference type="ARBA" id="ARBA00022729"/>
    </source>
</evidence>
<sequence>MKPDNFEKKSVRKANNNKYNKRIVSLIALSAVVVSTCAVTKNISADNKEKSSNVSVELNVEKLERDKVKIELENFTPVIKSLQLSLKIDGNAKFREDSIKWLVESYADESSSDLKTHVKMGNDKKSMEIFIVSSEPLVKNGGTIEICEINVEKDSVGKSAYSIEANVNAEGESYSYVINDTNRQVSGIDMANLSEEKLTINSLPVISLKNSPAIADGSIIVSKGDTFDAKSYIEVNDEEDGEISVDEVTVTGKVDTKKVGTYSIKYSVNDSEGDEVTLVQTVMVEEVNANNATPPTITINNNGQGDGKLVVTEGKVGNLLDLITAVDYLGRTINVNIEGNYDLNVAGEYKITLVATDRLGNESRKDIVLTVEKAPVVPDQPDQPTQPDQPDQPTQPDQPDQPTQPDQPDQPTQPDQPEQPGQPDGSGSANNNENNGTNNSTDNNGTNNNTASNNITNTDSEKKNELPKTGQGVFYGVIVAIAAAIIGSGIYLVTKKKK</sequence>
<dbReference type="Pfam" id="PF00746">
    <property type="entry name" value="Gram_pos_anchor"/>
    <property type="match status" value="1"/>
</dbReference>